<gene>
    <name evidence="3" type="ORF">SAMN06295910_0338</name>
</gene>
<organism evidence="3 4">
    <name type="scientific">Allosphingosinicella indica</name>
    <dbReference type="NCBI Taxonomy" id="941907"/>
    <lineage>
        <taxon>Bacteria</taxon>
        <taxon>Pseudomonadati</taxon>
        <taxon>Pseudomonadota</taxon>
        <taxon>Alphaproteobacteria</taxon>
        <taxon>Sphingomonadales</taxon>
        <taxon>Sphingomonadaceae</taxon>
        <taxon>Allosphingosinicella</taxon>
    </lineage>
</organism>
<keyword evidence="2" id="KW-1133">Transmembrane helix</keyword>
<name>A0A1X7G0G3_9SPHN</name>
<keyword evidence="2" id="KW-0812">Transmembrane</keyword>
<proteinExistence type="inferred from homology"/>
<keyword evidence="1" id="KW-0375">Hydrogen ion transport</keyword>
<evidence type="ECO:0000256" key="1">
    <source>
        <dbReference type="PIRNR" id="PIRNR032126"/>
    </source>
</evidence>
<dbReference type="InterPro" id="IPR032820">
    <property type="entry name" value="ATPase_put"/>
</dbReference>
<sequence length="105" mass="11624">MTEDTPGQDPQRNTDVRLSSLDQRLKEAQAEEALRTAKAPAQDANYRQGSRVLSYLIGGPLGGALIGWLLDRWLGTSPWILLVMLFLGMAAGFRSIIRISNERPD</sequence>
<dbReference type="Proteomes" id="UP000192934">
    <property type="component" value="Chromosome I"/>
</dbReference>
<keyword evidence="1" id="KW-0406">Ion transport</keyword>
<feature type="transmembrane region" description="Helical" evidence="2">
    <location>
        <begin position="76"/>
        <end position="97"/>
    </location>
</feature>
<dbReference type="AlphaFoldDB" id="A0A1X7G0G3"/>
<dbReference type="PIRSF" id="PIRSF032126">
    <property type="entry name" value="F0F1_ATP_synthase_subunit_I"/>
    <property type="match status" value="1"/>
</dbReference>
<dbReference type="STRING" id="941907.SAMN06295910_0338"/>
<dbReference type="GO" id="GO:1902600">
    <property type="term" value="P:proton transmembrane transport"/>
    <property type="evidence" value="ECO:0007669"/>
    <property type="project" value="UniProtKB-KW"/>
</dbReference>
<dbReference type="InterPro" id="IPR016989">
    <property type="entry name" value="Atp1_alphaprobac"/>
</dbReference>
<evidence type="ECO:0000313" key="4">
    <source>
        <dbReference type="Proteomes" id="UP000192934"/>
    </source>
</evidence>
<protein>
    <recommendedName>
        <fullName evidence="1">ATP synthase protein I</fullName>
    </recommendedName>
</protein>
<dbReference type="RefSeq" id="WP_085219348.1">
    <property type="nucleotide sequence ID" value="NZ_LT840185.1"/>
</dbReference>
<accession>A0A1X7G0G3</accession>
<comment type="function">
    <text evidence="1">A possible function for this protein is to guide the assembly of the membrane sector of the ATPase enzyme complex.</text>
</comment>
<dbReference type="OrthoDB" id="15401at2"/>
<dbReference type="Pfam" id="PF09527">
    <property type="entry name" value="ATPase_gene1"/>
    <property type="match status" value="1"/>
</dbReference>
<feature type="transmembrane region" description="Helical" evidence="2">
    <location>
        <begin position="52"/>
        <end position="70"/>
    </location>
</feature>
<dbReference type="GO" id="GO:0045259">
    <property type="term" value="C:proton-transporting ATP synthase complex"/>
    <property type="evidence" value="ECO:0007669"/>
    <property type="project" value="UniProtKB-UniRule"/>
</dbReference>
<keyword evidence="1" id="KW-0813">Transport</keyword>
<dbReference type="EMBL" id="LT840185">
    <property type="protein sequence ID" value="SMF61353.1"/>
    <property type="molecule type" value="Genomic_DNA"/>
</dbReference>
<evidence type="ECO:0000256" key="2">
    <source>
        <dbReference type="SAM" id="Phobius"/>
    </source>
</evidence>
<keyword evidence="4" id="KW-1185">Reference proteome</keyword>
<keyword evidence="1 2" id="KW-0472">Membrane</keyword>
<evidence type="ECO:0000313" key="3">
    <source>
        <dbReference type="EMBL" id="SMF61353.1"/>
    </source>
</evidence>
<comment type="similarity">
    <text evidence="1">Belongs to the bacterial AtpI family.</text>
</comment>
<reference evidence="4" key="1">
    <citation type="submission" date="2017-04" db="EMBL/GenBank/DDBJ databases">
        <authorList>
            <person name="Varghese N."/>
            <person name="Submissions S."/>
        </authorList>
    </citation>
    <scope>NUCLEOTIDE SEQUENCE [LARGE SCALE GENOMIC DNA]</scope>
    <source>
        <strain evidence="4">Dd16</strain>
    </source>
</reference>